<dbReference type="EMBL" id="JFGV01000010">
    <property type="protein sequence ID" value="EYU16508.1"/>
    <property type="molecule type" value="Genomic_DNA"/>
</dbReference>
<feature type="domain" description="EamA" evidence="8">
    <location>
        <begin position="165"/>
        <end position="301"/>
    </location>
</feature>
<evidence type="ECO:0000256" key="4">
    <source>
        <dbReference type="ARBA" id="ARBA00022692"/>
    </source>
</evidence>
<dbReference type="InterPro" id="IPR000620">
    <property type="entry name" value="EamA_dom"/>
</dbReference>
<dbReference type="AlphaFoldDB" id="A0A022PNQ6"/>
<feature type="transmembrane region" description="Helical" evidence="7">
    <location>
        <begin position="234"/>
        <end position="250"/>
    </location>
</feature>
<protein>
    <submittedName>
        <fullName evidence="9">DMT(Drug/metabolite transporter) superfamily permease</fullName>
    </submittedName>
</protein>
<dbReference type="PANTHER" id="PTHR32322">
    <property type="entry name" value="INNER MEMBRANE TRANSPORTER"/>
    <property type="match status" value="1"/>
</dbReference>
<accession>A0A022PNQ6</accession>
<comment type="similarity">
    <text evidence="2">Belongs to the EamA transporter family.</text>
</comment>
<feature type="transmembrane region" description="Helical" evidence="7">
    <location>
        <begin position="196"/>
        <end position="214"/>
    </location>
</feature>
<evidence type="ECO:0000256" key="7">
    <source>
        <dbReference type="SAM" id="Phobius"/>
    </source>
</evidence>
<keyword evidence="6 7" id="KW-0472">Membrane</keyword>
<evidence type="ECO:0000313" key="9">
    <source>
        <dbReference type="EMBL" id="EYU16508.1"/>
    </source>
</evidence>
<proteinExistence type="inferred from homology"/>
<evidence type="ECO:0000256" key="5">
    <source>
        <dbReference type="ARBA" id="ARBA00022989"/>
    </source>
</evidence>
<feature type="transmembrane region" description="Helical" evidence="7">
    <location>
        <begin position="286"/>
        <end position="303"/>
    </location>
</feature>
<evidence type="ECO:0000256" key="3">
    <source>
        <dbReference type="ARBA" id="ARBA00022475"/>
    </source>
</evidence>
<evidence type="ECO:0000259" key="8">
    <source>
        <dbReference type="Pfam" id="PF00892"/>
    </source>
</evidence>
<dbReference type="PANTHER" id="PTHR32322:SF2">
    <property type="entry name" value="EAMA DOMAIN-CONTAINING PROTEIN"/>
    <property type="match status" value="1"/>
</dbReference>
<dbReference type="InterPro" id="IPR037185">
    <property type="entry name" value="EmrE-like"/>
</dbReference>
<evidence type="ECO:0000256" key="6">
    <source>
        <dbReference type="ARBA" id="ARBA00023136"/>
    </source>
</evidence>
<gene>
    <name evidence="9" type="ORF">BA1DRAFT_00991</name>
</gene>
<dbReference type="Pfam" id="PF00892">
    <property type="entry name" value="EamA"/>
    <property type="match status" value="2"/>
</dbReference>
<keyword evidence="4 7" id="KW-0812">Transmembrane</keyword>
<dbReference type="SUPFAM" id="SSF103481">
    <property type="entry name" value="Multidrug resistance efflux transporter EmrE"/>
    <property type="match status" value="2"/>
</dbReference>
<name>A0A022PNQ6_9GAMM</name>
<dbReference type="GO" id="GO:0016020">
    <property type="term" value="C:membrane"/>
    <property type="evidence" value="ECO:0007669"/>
    <property type="project" value="UniProtKB-SubCell"/>
</dbReference>
<evidence type="ECO:0000256" key="2">
    <source>
        <dbReference type="ARBA" id="ARBA00007362"/>
    </source>
</evidence>
<feature type="transmembrane region" description="Helical" evidence="7">
    <location>
        <begin position="44"/>
        <end position="65"/>
    </location>
</feature>
<sequence>MKSNHASTQSVNNYSTYIKLSLVAIIWGGTFVAGRYISVETPPLLSASLRFILAGITLIIFLVLSGKMFVKINLSQLLKIIGLGLCGIYAYNLFFFYGLHHTTASRASLIVALNPAVMAIFSYFFYKERQSSLKILGIILCLLGAMIVIFSKTPQLTIGEEDNWLGDTLIFGCVLSWVAYSVFCKNIVNQIGPLHTVTYSILAGAIMLAVTTILTGQMSLSAIHALSMTDLSSLLYLGAVGSAVAYIWYYDGIQRIGSTRSGVFIALNPLTAVLLGAVLLDEKLTFPMFIGGALVIGGILICNKRSTGKKLIPPEPKSKINHIVKAKNYRK</sequence>
<dbReference type="PATRIC" id="fig|1393736.3.peg.1023"/>
<keyword evidence="5 7" id="KW-1133">Transmembrane helix</keyword>
<dbReference type="Gene3D" id="1.10.3730.20">
    <property type="match status" value="1"/>
</dbReference>
<feature type="transmembrane region" description="Helical" evidence="7">
    <location>
        <begin position="164"/>
        <end position="184"/>
    </location>
</feature>
<organism evidence="9 10">
    <name type="scientific">Photorhabdus aegyptia</name>
    <dbReference type="NCBI Taxonomy" id="2805098"/>
    <lineage>
        <taxon>Bacteria</taxon>
        <taxon>Pseudomonadati</taxon>
        <taxon>Pseudomonadota</taxon>
        <taxon>Gammaproteobacteria</taxon>
        <taxon>Enterobacterales</taxon>
        <taxon>Morganellaceae</taxon>
        <taxon>Photorhabdus</taxon>
    </lineage>
</organism>
<keyword evidence="3" id="KW-1003">Cell membrane</keyword>
<feature type="transmembrane region" description="Helical" evidence="7">
    <location>
        <begin position="105"/>
        <end position="126"/>
    </location>
</feature>
<keyword evidence="10" id="KW-1185">Reference proteome</keyword>
<dbReference type="Proteomes" id="UP000023464">
    <property type="component" value="Unassembled WGS sequence"/>
</dbReference>
<feature type="transmembrane region" description="Helical" evidence="7">
    <location>
        <begin position="77"/>
        <end position="99"/>
    </location>
</feature>
<feature type="transmembrane region" description="Helical" evidence="7">
    <location>
        <begin position="20"/>
        <end position="38"/>
    </location>
</feature>
<reference evidence="9 10" key="1">
    <citation type="submission" date="2014-03" db="EMBL/GenBank/DDBJ databases">
        <title>Draft Genome of Photorhabdus luminescens BA1, an Egyptian Isolate.</title>
        <authorList>
            <person name="Ghazal S."/>
            <person name="Hurst S.G.IV."/>
            <person name="Morris K."/>
            <person name="Thomas K."/>
            <person name="Tisa L.S."/>
        </authorList>
    </citation>
    <scope>NUCLEOTIDE SEQUENCE [LARGE SCALE GENOMIC DNA]</scope>
    <source>
        <strain evidence="9 10">BA1</strain>
    </source>
</reference>
<dbReference type="InterPro" id="IPR050638">
    <property type="entry name" value="AA-Vitamin_Transporters"/>
</dbReference>
<evidence type="ECO:0000313" key="10">
    <source>
        <dbReference type="Proteomes" id="UP000023464"/>
    </source>
</evidence>
<comment type="caution">
    <text evidence="9">The sequence shown here is derived from an EMBL/GenBank/DDBJ whole genome shotgun (WGS) entry which is preliminary data.</text>
</comment>
<comment type="subcellular location">
    <subcellularLocation>
        <location evidence="1">Cell membrane</location>
        <topology evidence="1">Multi-pass membrane protein</topology>
    </subcellularLocation>
</comment>
<evidence type="ECO:0000256" key="1">
    <source>
        <dbReference type="ARBA" id="ARBA00004651"/>
    </source>
</evidence>
<feature type="transmembrane region" description="Helical" evidence="7">
    <location>
        <begin position="133"/>
        <end position="152"/>
    </location>
</feature>
<feature type="domain" description="EamA" evidence="8">
    <location>
        <begin position="18"/>
        <end position="149"/>
    </location>
</feature>
<feature type="transmembrane region" description="Helical" evidence="7">
    <location>
        <begin position="262"/>
        <end position="280"/>
    </location>
</feature>